<feature type="non-terminal residue" evidence="1">
    <location>
        <position position="367"/>
    </location>
</feature>
<keyword evidence="2" id="KW-1185">Reference proteome</keyword>
<feature type="non-terminal residue" evidence="1">
    <location>
        <position position="1"/>
    </location>
</feature>
<sequence>YDPSFEWPGGDDGPSQAVASSLAIPSLRLIRLPEHGTKPALPRIQKLANIDGYTEVELGRDLPPPGSDKPRIRLKDMEVSKIHATIYWDMKRHEWAIVDMGSKHGTFVLSYVSPTAATASSASPGPNGQRLSLPRTASIPRQLRHLDRLSVGGTTFLIHIHEDCLPCKECIARGGDDSEITLFNTRQAATSSKRKRDSSLETSTVSSYNPKKALSVLKRSLLSRHDGPSNSSDRGTYIDRSARRTRDLHPDAPNIPGEQNYPIASFSYPSLPTPPPELPRPPSPPGPPTSSNIGHRLLMKQGWAPGTALRSTESSADDSISSIDLVNPLEPKGRTSRAGLGLLDSSYPSQHGQGTSWMDERKYRRWA</sequence>
<protein>
    <submittedName>
        <fullName evidence="1">Uncharacterized protein</fullName>
    </submittedName>
</protein>
<organism evidence="1 2">
    <name type="scientific">Irpex rosettiformis</name>
    <dbReference type="NCBI Taxonomy" id="378272"/>
    <lineage>
        <taxon>Eukaryota</taxon>
        <taxon>Fungi</taxon>
        <taxon>Dikarya</taxon>
        <taxon>Basidiomycota</taxon>
        <taxon>Agaricomycotina</taxon>
        <taxon>Agaricomycetes</taxon>
        <taxon>Polyporales</taxon>
        <taxon>Irpicaceae</taxon>
        <taxon>Irpex</taxon>
    </lineage>
</organism>
<proteinExistence type="predicted"/>
<evidence type="ECO:0000313" key="1">
    <source>
        <dbReference type="EMBL" id="KAI0087290.1"/>
    </source>
</evidence>
<accession>A0ACB8TZ52</accession>
<comment type="caution">
    <text evidence="1">The sequence shown here is derived from an EMBL/GenBank/DDBJ whole genome shotgun (WGS) entry which is preliminary data.</text>
</comment>
<name>A0ACB8TZ52_9APHY</name>
<dbReference type="EMBL" id="MU274918">
    <property type="protein sequence ID" value="KAI0087290.1"/>
    <property type="molecule type" value="Genomic_DNA"/>
</dbReference>
<evidence type="ECO:0000313" key="2">
    <source>
        <dbReference type="Proteomes" id="UP001055072"/>
    </source>
</evidence>
<dbReference type="Proteomes" id="UP001055072">
    <property type="component" value="Unassembled WGS sequence"/>
</dbReference>
<reference evidence="1" key="1">
    <citation type="journal article" date="2021" name="Environ. Microbiol.">
        <title>Gene family expansions and transcriptome signatures uncover fungal adaptations to wood decay.</title>
        <authorList>
            <person name="Hage H."/>
            <person name="Miyauchi S."/>
            <person name="Viragh M."/>
            <person name="Drula E."/>
            <person name="Min B."/>
            <person name="Chaduli D."/>
            <person name="Navarro D."/>
            <person name="Favel A."/>
            <person name="Norest M."/>
            <person name="Lesage-Meessen L."/>
            <person name="Balint B."/>
            <person name="Merenyi Z."/>
            <person name="de Eugenio L."/>
            <person name="Morin E."/>
            <person name="Martinez A.T."/>
            <person name="Baldrian P."/>
            <person name="Stursova M."/>
            <person name="Martinez M.J."/>
            <person name="Novotny C."/>
            <person name="Magnuson J.K."/>
            <person name="Spatafora J.W."/>
            <person name="Maurice S."/>
            <person name="Pangilinan J."/>
            <person name="Andreopoulos W."/>
            <person name="LaButti K."/>
            <person name="Hundley H."/>
            <person name="Na H."/>
            <person name="Kuo A."/>
            <person name="Barry K."/>
            <person name="Lipzen A."/>
            <person name="Henrissat B."/>
            <person name="Riley R."/>
            <person name="Ahrendt S."/>
            <person name="Nagy L.G."/>
            <person name="Grigoriev I.V."/>
            <person name="Martin F."/>
            <person name="Rosso M.N."/>
        </authorList>
    </citation>
    <scope>NUCLEOTIDE SEQUENCE</scope>
    <source>
        <strain evidence="1">CBS 384.51</strain>
    </source>
</reference>
<gene>
    <name evidence="1" type="ORF">BDY19DRAFT_857551</name>
</gene>